<protein>
    <recommendedName>
        <fullName evidence="3">Aspartyl-phosphate phosphatase Spo0E family protein</fullName>
    </recommendedName>
</protein>
<dbReference type="InterPro" id="IPR018540">
    <property type="entry name" value="Spo0E-like"/>
</dbReference>
<dbReference type="InterPro" id="IPR037208">
    <property type="entry name" value="Spo0E-like_sf"/>
</dbReference>
<dbReference type="EMBL" id="JAGGKK010000027">
    <property type="protein sequence ID" value="MBP1950700.1"/>
    <property type="molecule type" value="Genomic_DNA"/>
</dbReference>
<sequence>MDTEDVLKIINDDIQMLKRLMYQVKANGSEFTDPSLIQVSQLLDVKLNQRNQLLSIYTNKLD</sequence>
<evidence type="ECO:0000313" key="1">
    <source>
        <dbReference type="EMBL" id="MBP1950700.1"/>
    </source>
</evidence>
<comment type="caution">
    <text evidence="1">The sequence shown here is derived from an EMBL/GenBank/DDBJ whole genome shotgun (WGS) entry which is preliminary data.</text>
</comment>
<dbReference type="RefSeq" id="WP_209482162.1">
    <property type="nucleotide sequence ID" value="NZ_JAGGKK010000027.1"/>
</dbReference>
<reference evidence="1 2" key="1">
    <citation type="submission" date="2021-03" db="EMBL/GenBank/DDBJ databases">
        <title>Genomic Encyclopedia of Type Strains, Phase IV (KMG-IV): sequencing the most valuable type-strain genomes for metagenomic binning, comparative biology and taxonomic classification.</title>
        <authorList>
            <person name="Goeker M."/>
        </authorList>
    </citation>
    <scope>NUCLEOTIDE SEQUENCE [LARGE SCALE GENOMIC DNA]</scope>
    <source>
        <strain evidence="1 2">DSM 21085</strain>
    </source>
</reference>
<dbReference type="Pfam" id="PF09388">
    <property type="entry name" value="SpoOE-like"/>
    <property type="match status" value="1"/>
</dbReference>
<dbReference type="Proteomes" id="UP001519328">
    <property type="component" value="Unassembled WGS sequence"/>
</dbReference>
<evidence type="ECO:0008006" key="3">
    <source>
        <dbReference type="Google" id="ProtNLM"/>
    </source>
</evidence>
<accession>A0ABS4HIE6</accession>
<name>A0ABS4HIE6_9BACI</name>
<proteinExistence type="predicted"/>
<dbReference type="SUPFAM" id="SSF140500">
    <property type="entry name" value="BAS1536-like"/>
    <property type="match status" value="1"/>
</dbReference>
<dbReference type="Gene3D" id="4.10.280.10">
    <property type="entry name" value="Helix-loop-helix DNA-binding domain"/>
    <property type="match status" value="1"/>
</dbReference>
<evidence type="ECO:0000313" key="2">
    <source>
        <dbReference type="Proteomes" id="UP001519328"/>
    </source>
</evidence>
<organism evidence="1 2">
    <name type="scientific">Virgibacillus litoralis</name>
    <dbReference type="NCBI Taxonomy" id="578221"/>
    <lineage>
        <taxon>Bacteria</taxon>
        <taxon>Bacillati</taxon>
        <taxon>Bacillota</taxon>
        <taxon>Bacilli</taxon>
        <taxon>Bacillales</taxon>
        <taxon>Bacillaceae</taxon>
        <taxon>Virgibacillus</taxon>
    </lineage>
</organism>
<keyword evidence="2" id="KW-1185">Reference proteome</keyword>
<gene>
    <name evidence="1" type="ORF">J2Z82_003672</name>
</gene>
<dbReference type="InterPro" id="IPR036638">
    <property type="entry name" value="HLH_DNA-bd_sf"/>
</dbReference>